<evidence type="ECO:0000313" key="3">
    <source>
        <dbReference type="Proteomes" id="UP000018958"/>
    </source>
</evidence>
<evidence type="ECO:0000313" key="2">
    <source>
        <dbReference type="EMBL" id="ETP08903.1"/>
    </source>
</evidence>
<dbReference type="OrthoDB" id="89328at2759"/>
<keyword evidence="1" id="KW-0238">DNA-binding</keyword>
<name>W2WFM5_PHYNI</name>
<sequence length="211" mass="23765">MTRQSLTFQELLQGDIDTATHVIKQETRNLYASYFKKFCEFCIANEYPDPAVTRHHELPSLLVAFMESVSASSTVSNQTAEKIKAAVANFYGSYERRDAAGSDKWMVMTDDRGNKFGIGNPAKDAFVRQFMRGLKKRKNKEFTQRQATPIFFGYAPCASLSLDTHVRIHRSKPFVVVGGICFRFLWNVSNQRGAKFAVEGYHPGPGSSKCV</sequence>
<dbReference type="EMBL" id="ANIX01003066">
    <property type="protein sequence ID" value="ETP08903.1"/>
    <property type="molecule type" value="Genomic_DNA"/>
</dbReference>
<accession>W2WFM5</accession>
<dbReference type="Proteomes" id="UP000018958">
    <property type="component" value="Unassembled WGS sequence"/>
</dbReference>
<comment type="caution">
    <text evidence="2">The sequence shown here is derived from an EMBL/GenBank/DDBJ whole genome shotgun (WGS) entry which is preliminary data.</text>
</comment>
<evidence type="ECO:0000256" key="1">
    <source>
        <dbReference type="ARBA" id="ARBA00023125"/>
    </source>
</evidence>
<gene>
    <name evidence="2" type="ORF">F441_15187</name>
</gene>
<organism evidence="2 3">
    <name type="scientific">Phytophthora nicotianae CJ01A1</name>
    <dbReference type="NCBI Taxonomy" id="1317063"/>
    <lineage>
        <taxon>Eukaryota</taxon>
        <taxon>Sar</taxon>
        <taxon>Stramenopiles</taxon>
        <taxon>Oomycota</taxon>
        <taxon>Peronosporomycetes</taxon>
        <taxon>Peronosporales</taxon>
        <taxon>Peronosporaceae</taxon>
        <taxon>Phytophthora</taxon>
    </lineage>
</organism>
<reference evidence="2 3" key="1">
    <citation type="submission" date="2013-11" db="EMBL/GenBank/DDBJ databases">
        <title>The Genome Sequence of Phytophthora parasitica CJ01A1.</title>
        <authorList>
            <consortium name="The Broad Institute Genomics Platform"/>
            <person name="Russ C."/>
            <person name="Tyler B."/>
            <person name="Panabieres F."/>
            <person name="Shan W."/>
            <person name="Tripathy S."/>
            <person name="Grunwald N."/>
            <person name="Machado M."/>
            <person name="Johnson C.S."/>
            <person name="Walker B."/>
            <person name="Young S.K."/>
            <person name="Zeng Q."/>
            <person name="Gargeya S."/>
            <person name="Fitzgerald M."/>
            <person name="Haas B."/>
            <person name="Abouelleil A."/>
            <person name="Allen A.W."/>
            <person name="Alvarado L."/>
            <person name="Arachchi H.M."/>
            <person name="Berlin A.M."/>
            <person name="Chapman S.B."/>
            <person name="Gainer-Dewar J."/>
            <person name="Goldberg J."/>
            <person name="Griggs A."/>
            <person name="Gujja S."/>
            <person name="Hansen M."/>
            <person name="Howarth C."/>
            <person name="Imamovic A."/>
            <person name="Ireland A."/>
            <person name="Larimer J."/>
            <person name="McCowan C."/>
            <person name="Murphy C."/>
            <person name="Pearson M."/>
            <person name="Poon T.W."/>
            <person name="Priest M."/>
            <person name="Roberts A."/>
            <person name="Saif S."/>
            <person name="Shea T."/>
            <person name="Sisk P."/>
            <person name="Sykes S."/>
            <person name="Wortman J."/>
            <person name="Nusbaum C."/>
            <person name="Birren B."/>
        </authorList>
    </citation>
    <scope>NUCLEOTIDE SEQUENCE [LARGE SCALE GENOMIC DNA]</scope>
    <source>
        <strain evidence="2 3">CJ01A1</strain>
    </source>
</reference>
<protein>
    <recommendedName>
        <fullName evidence="4">Core-binding (CB) domain-containing protein</fullName>
    </recommendedName>
</protein>
<dbReference type="GO" id="GO:0003677">
    <property type="term" value="F:DNA binding"/>
    <property type="evidence" value="ECO:0007669"/>
    <property type="project" value="UniProtKB-KW"/>
</dbReference>
<evidence type="ECO:0008006" key="4">
    <source>
        <dbReference type="Google" id="ProtNLM"/>
    </source>
</evidence>
<dbReference type="Gene3D" id="1.10.150.130">
    <property type="match status" value="1"/>
</dbReference>
<dbReference type="InterPro" id="IPR010998">
    <property type="entry name" value="Integrase_recombinase_N"/>
</dbReference>
<proteinExistence type="predicted"/>
<dbReference type="AlphaFoldDB" id="W2WFM5"/>